<name>A0A7Z2S9U4_9SPHN</name>
<organism evidence="1 2">
    <name type="scientific">Sphingomonas changnyeongensis</name>
    <dbReference type="NCBI Taxonomy" id="2698679"/>
    <lineage>
        <taxon>Bacteria</taxon>
        <taxon>Pseudomonadati</taxon>
        <taxon>Pseudomonadota</taxon>
        <taxon>Alphaproteobacteria</taxon>
        <taxon>Sphingomonadales</taxon>
        <taxon>Sphingomonadaceae</taxon>
        <taxon>Sphingomonas</taxon>
    </lineage>
</organism>
<dbReference type="RefSeq" id="WP_160593069.1">
    <property type="nucleotide sequence ID" value="NZ_CP047895.1"/>
</dbReference>
<evidence type="ECO:0000313" key="2">
    <source>
        <dbReference type="Proteomes" id="UP000464468"/>
    </source>
</evidence>
<reference evidence="1 2" key="1">
    <citation type="submission" date="2020-01" db="EMBL/GenBank/DDBJ databases">
        <title>Sphingomonas sp. C33 whole genome sequece.</title>
        <authorList>
            <person name="Park C."/>
        </authorList>
    </citation>
    <scope>NUCLEOTIDE SEQUENCE [LARGE SCALE GENOMIC DNA]</scope>
    <source>
        <strain evidence="1 2">C33</strain>
    </source>
</reference>
<keyword evidence="2" id="KW-1185">Reference proteome</keyword>
<evidence type="ECO:0000313" key="1">
    <source>
        <dbReference type="EMBL" id="QHL91139.1"/>
    </source>
</evidence>
<dbReference type="AlphaFoldDB" id="A0A7Z2S9U4"/>
<protein>
    <submittedName>
        <fullName evidence="1">Uncharacterized protein</fullName>
    </submittedName>
</protein>
<gene>
    <name evidence="1" type="ORF">GVO57_10315</name>
</gene>
<sequence>MKMTCQPAFAPAPTPRKLVRRLMDAAALAIGGPVLRDAGIEDPRLANCLIMPLARLLICGTACHAPLLHYEAGMLQKLTDLDALIVRPDAGHEAVFDIRLRGDGAWHCGYRLWLETADAGVWLVPPEGQGRCFLIGKHGIEASDHGPFAHGERVRQQGHARARLLLAVARQGWY</sequence>
<accession>A0A7Z2S9U4</accession>
<dbReference type="Proteomes" id="UP000464468">
    <property type="component" value="Chromosome"/>
</dbReference>
<dbReference type="KEGG" id="schy:GVO57_10315"/>
<dbReference type="EMBL" id="CP047895">
    <property type="protein sequence ID" value="QHL91139.1"/>
    <property type="molecule type" value="Genomic_DNA"/>
</dbReference>
<proteinExistence type="predicted"/>